<gene>
    <name evidence="1" type="ORF">RUMCAL_00212</name>
</gene>
<keyword evidence="2" id="KW-1185">Reference proteome</keyword>
<name>U2M6Q6_9FIRM</name>
<organism evidence="1 2">
    <name type="scientific">Ruminococcus callidus ATCC 27760</name>
    <dbReference type="NCBI Taxonomy" id="411473"/>
    <lineage>
        <taxon>Bacteria</taxon>
        <taxon>Bacillati</taxon>
        <taxon>Bacillota</taxon>
        <taxon>Clostridia</taxon>
        <taxon>Eubacteriales</taxon>
        <taxon>Oscillospiraceae</taxon>
        <taxon>Ruminococcus</taxon>
    </lineage>
</organism>
<reference evidence="1 2" key="1">
    <citation type="submission" date="2013-07" db="EMBL/GenBank/DDBJ databases">
        <authorList>
            <person name="Weinstock G."/>
            <person name="Sodergren E."/>
            <person name="Wylie T."/>
            <person name="Fulton L."/>
            <person name="Fulton R."/>
            <person name="Fronick C."/>
            <person name="O'Laughlin M."/>
            <person name="Godfrey J."/>
            <person name="Miner T."/>
            <person name="Herter B."/>
            <person name="Appelbaum E."/>
            <person name="Cordes M."/>
            <person name="Lek S."/>
            <person name="Wollam A."/>
            <person name="Pepin K.H."/>
            <person name="Palsikar V.B."/>
            <person name="Mitreva M."/>
            <person name="Wilson R.K."/>
        </authorList>
    </citation>
    <scope>NUCLEOTIDE SEQUENCE [LARGE SCALE GENOMIC DNA]</scope>
    <source>
        <strain evidence="1 2">ATCC 27760</strain>
    </source>
</reference>
<dbReference type="AlphaFoldDB" id="U2M6Q6"/>
<dbReference type="HOGENOM" id="CLU_182244_2_0_9"/>
<evidence type="ECO:0000313" key="1">
    <source>
        <dbReference type="EMBL" id="ERJ97429.1"/>
    </source>
</evidence>
<dbReference type="eggNOG" id="ENOG5033BH7">
    <property type="taxonomic scope" value="Bacteria"/>
</dbReference>
<sequence length="78" mass="8985">MKKSVTVSVDSEKLSALEMYLGQKNMKLSEELEKFAEQLYQKYVPSNVREFIELTASKKPSRRTKLTAPVESENQSEQ</sequence>
<accession>U2M6Q6</accession>
<dbReference type="Proteomes" id="UP000016662">
    <property type="component" value="Unassembled WGS sequence"/>
</dbReference>
<proteinExistence type="predicted"/>
<comment type="caution">
    <text evidence="1">The sequence shown here is derived from an EMBL/GenBank/DDBJ whole genome shotgun (WGS) entry which is preliminary data.</text>
</comment>
<protein>
    <submittedName>
        <fullName evidence="1">Uncharacterized protein</fullName>
    </submittedName>
</protein>
<evidence type="ECO:0000313" key="2">
    <source>
        <dbReference type="Proteomes" id="UP000016662"/>
    </source>
</evidence>
<dbReference type="STRING" id="411473.RUMCAL_00212"/>
<dbReference type="OrthoDB" id="1708300at2"/>
<dbReference type="PATRIC" id="fig|411473.3.peg.184"/>
<dbReference type="EMBL" id="AWVF01000026">
    <property type="protein sequence ID" value="ERJ97429.1"/>
    <property type="molecule type" value="Genomic_DNA"/>
</dbReference>
<dbReference type="RefSeq" id="WP_021681548.1">
    <property type="nucleotide sequence ID" value="NZ_KI260355.1"/>
</dbReference>
<dbReference type="InterPro" id="IPR046085">
    <property type="entry name" value="DUF6103"/>
</dbReference>
<dbReference type="Pfam" id="PF19598">
    <property type="entry name" value="DUF6103"/>
    <property type="match status" value="1"/>
</dbReference>